<dbReference type="EMBL" id="CACRZD030000021">
    <property type="protein sequence ID" value="CAA6673870.1"/>
    <property type="molecule type" value="Genomic_DNA"/>
</dbReference>
<proteinExistence type="predicted"/>
<sequence length="169" mass="18971">MLNKKKIQLFLLNLAKWIKMGQNYYFLLALLAICFMMTDTQQRVQGGTSSLLFELYSALVYLTFKVAVVLSVLSLRPSGGGAVPAMPWIEKCGQPVALVSTLVVFVLRSCPALPPLSLLHVWFLPLALAVVLLLLTWNKWKCRSATQDTVSRTRCVNEKENQSRKIILT</sequence>
<evidence type="ECO:0000313" key="3">
    <source>
        <dbReference type="Proteomes" id="UP001189122"/>
    </source>
</evidence>
<feature type="transmembrane region" description="Helical" evidence="1">
    <location>
        <begin position="120"/>
        <end position="137"/>
    </location>
</feature>
<feature type="transmembrane region" description="Helical" evidence="1">
    <location>
        <begin position="21"/>
        <end position="38"/>
    </location>
</feature>
<reference evidence="3" key="1">
    <citation type="journal article" date="2020" name="Sci. Rep.">
        <title>Chromosome-scale genome assembly for the duckweed Spirodela intermedia, integrating cytogenetic maps, PacBio and Oxford Nanopore libraries.</title>
        <authorList>
            <person name="Hoang P.T.N."/>
            <person name="Fiebig A."/>
            <person name="Novak P."/>
            <person name="Macas J."/>
            <person name="Cao H.X."/>
            <person name="Stepanenko A."/>
            <person name="Chen G."/>
            <person name="Borisjuk N."/>
            <person name="Scholz U."/>
            <person name="Schubert I."/>
        </authorList>
    </citation>
    <scope>NUCLEOTIDE SEQUENCE [LARGE SCALE GENOMIC DNA]</scope>
</reference>
<keyword evidence="3" id="KW-1185">Reference proteome</keyword>
<keyword evidence="1" id="KW-0812">Transmembrane</keyword>
<dbReference type="Proteomes" id="UP001189122">
    <property type="component" value="Unassembled WGS sequence"/>
</dbReference>
<organism evidence="2 3">
    <name type="scientific">Spirodela intermedia</name>
    <name type="common">Intermediate duckweed</name>
    <dbReference type="NCBI Taxonomy" id="51605"/>
    <lineage>
        <taxon>Eukaryota</taxon>
        <taxon>Viridiplantae</taxon>
        <taxon>Streptophyta</taxon>
        <taxon>Embryophyta</taxon>
        <taxon>Tracheophyta</taxon>
        <taxon>Spermatophyta</taxon>
        <taxon>Magnoliopsida</taxon>
        <taxon>Liliopsida</taxon>
        <taxon>Araceae</taxon>
        <taxon>Lemnoideae</taxon>
        <taxon>Spirodela</taxon>
    </lineage>
</organism>
<comment type="caution">
    <text evidence="2">The sequence shown here is derived from an EMBL/GenBank/DDBJ whole genome shotgun (WGS) entry which is preliminary data.</text>
</comment>
<evidence type="ECO:0000313" key="2">
    <source>
        <dbReference type="EMBL" id="CAA6673870.1"/>
    </source>
</evidence>
<evidence type="ECO:0000256" key="1">
    <source>
        <dbReference type="SAM" id="Phobius"/>
    </source>
</evidence>
<protein>
    <submittedName>
        <fullName evidence="2">Uncharacterized protein</fullName>
    </submittedName>
</protein>
<keyword evidence="1" id="KW-1133">Transmembrane helix</keyword>
<accession>A0ABN7E837</accession>
<gene>
    <name evidence="2" type="ORF">SI7747_UN004316</name>
</gene>
<keyword evidence="1" id="KW-0472">Membrane</keyword>
<feature type="transmembrane region" description="Helical" evidence="1">
    <location>
        <begin position="58"/>
        <end position="75"/>
    </location>
</feature>
<name>A0ABN7E837_SPIIN</name>
<feature type="transmembrane region" description="Helical" evidence="1">
    <location>
        <begin position="96"/>
        <end position="114"/>
    </location>
</feature>